<gene>
    <name evidence="1" type="ORF">Asi02nite_49830</name>
</gene>
<keyword evidence="2" id="KW-1185">Reference proteome</keyword>
<organism evidence="1 2">
    <name type="scientific">Asanoa siamensis</name>
    <dbReference type="NCBI Taxonomy" id="926357"/>
    <lineage>
        <taxon>Bacteria</taxon>
        <taxon>Bacillati</taxon>
        <taxon>Actinomycetota</taxon>
        <taxon>Actinomycetes</taxon>
        <taxon>Micromonosporales</taxon>
        <taxon>Micromonosporaceae</taxon>
        <taxon>Asanoa</taxon>
    </lineage>
</organism>
<proteinExistence type="predicted"/>
<comment type="caution">
    <text evidence="1">The sequence shown here is derived from an EMBL/GenBank/DDBJ whole genome shotgun (WGS) entry which is preliminary data.</text>
</comment>
<accession>A0ABQ4CW12</accession>
<dbReference type="RefSeq" id="WP_203716325.1">
    <property type="nucleotide sequence ID" value="NZ_BONE01000043.1"/>
</dbReference>
<evidence type="ECO:0000313" key="2">
    <source>
        <dbReference type="Proteomes" id="UP000604117"/>
    </source>
</evidence>
<evidence type="ECO:0000313" key="1">
    <source>
        <dbReference type="EMBL" id="GIF75465.1"/>
    </source>
</evidence>
<sequence>MSAGAASVVLDPVSFAAAATREPQTRTLTGTIAYGAPDWVYLPLDIPGGVNRLSVTYSYDRPTPPPGYEGNALDIGVFDEGGVTLGATAGFRGWSGGFRDSITISASDATPATCPARSGAAGGT</sequence>
<name>A0ABQ4CW12_9ACTN</name>
<dbReference type="Proteomes" id="UP000604117">
    <property type="component" value="Unassembled WGS sequence"/>
</dbReference>
<dbReference type="EMBL" id="BONE01000043">
    <property type="protein sequence ID" value="GIF75465.1"/>
    <property type="molecule type" value="Genomic_DNA"/>
</dbReference>
<reference evidence="1 2" key="1">
    <citation type="submission" date="2021-01" db="EMBL/GenBank/DDBJ databases">
        <title>Whole genome shotgun sequence of Asanoa siamensis NBRC 107932.</title>
        <authorList>
            <person name="Komaki H."/>
            <person name="Tamura T."/>
        </authorList>
    </citation>
    <scope>NUCLEOTIDE SEQUENCE [LARGE SCALE GENOMIC DNA]</scope>
    <source>
        <strain evidence="1 2">NBRC 107932</strain>
    </source>
</reference>
<protein>
    <submittedName>
        <fullName evidence="1">Uncharacterized protein</fullName>
    </submittedName>
</protein>